<keyword evidence="2" id="KW-0812">Transmembrane</keyword>
<proteinExistence type="predicted"/>
<evidence type="ECO:0000256" key="1">
    <source>
        <dbReference type="SAM" id="MobiDB-lite"/>
    </source>
</evidence>
<evidence type="ECO:0000256" key="2">
    <source>
        <dbReference type="SAM" id="Phobius"/>
    </source>
</evidence>
<evidence type="ECO:0000313" key="3">
    <source>
        <dbReference type="EMBL" id="KKI63389.1"/>
    </source>
</evidence>
<keyword evidence="2" id="KW-0472">Membrane</keyword>
<dbReference type="RefSeq" id="WP_019467640.1">
    <property type="nucleotide sequence ID" value="NZ_LAKJ01000015.1"/>
</dbReference>
<comment type="caution">
    <text evidence="3">The sequence shown here is derived from an EMBL/GenBank/DDBJ whole genome shotgun (WGS) entry which is preliminary data.</text>
</comment>
<name>A0A0M2NXZ5_STACC</name>
<feature type="region of interest" description="Disordered" evidence="1">
    <location>
        <begin position="372"/>
        <end position="406"/>
    </location>
</feature>
<keyword evidence="2" id="KW-1133">Transmembrane helix</keyword>
<organism evidence="3 4">
    <name type="scientific">Staphylococcus cohnii subsp. cohnii</name>
    <dbReference type="NCBI Taxonomy" id="74704"/>
    <lineage>
        <taxon>Bacteria</taxon>
        <taxon>Bacillati</taxon>
        <taxon>Bacillota</taxon>
        <taxon>Bacilli</taxon>
        <taxon>Bacillales</taxon>
        <taxon>Staphylococcaceae</taxon>
        <taxon>Staphylococcus</taxon>
        <taxon>Staphylococcus cohnii species complex</taxon>
    </lineage>
</organism>
<feature type="compositionally biased region" description="Basic and acidic residues" evidence="1">
    <location>
        <begin position="392"/>
        <end position="406"/>
    </location>
</feature>
<dbReference type="AlphaFoldDB" id="A0A0M2NXZ5"/>
<feature type="transmembrane region" description="Helical" evidence="2">
    <location>
        <begin position="12"/>
        <end position="33"/>
    </location>
</feature>
<dbReference type="Proteomes" id="UP000034455">
    <property type="component" value="Unassembled WGS sequence"/>
</dbReference>
<evidence type="ECO:0000313" key="4">
    <source>
        <dbReference type="Proteomes" id="UP000034455"/>
    </source>
</evidence>
<sequence length="406" mass="46771">MEKLKTFLKKFKWYLIGGTVLLLGIILVITLFVKNHKINVEDDVQVSFHGYEKSGTAEITDKSYDKVMNKLYIRALKQSNFKNKEIIRMIENNEDEDIEEENLNYDELQQMRHASKIMDNVNFNIYNNENLSNGDKVKVQLKLEKGTSKEFKLKAKEFTKEFKVHGLKKPKELSAKDLIEGFNPKFTGVNGSGSLNLITKDAPKNLSNLSLSNYEFTVPNNGNLKNGDSIKLTIPQDLIDDINNNGSSSFKGKKTYTIEANDLPELNKLENISETLDRNNKLIKDEYNSSKYTKYKTENIDNYYKVDYDVSSDDYFDDDKEEGEKVSPASKIEPTKITLITAVKVTRTSEYNDPDVYYNYKGYKNYNLENNRLVKDDTTEEVSTSSDEDSMNDLHDELTSDDYKKL</sequence>
<gene>
    <name evidence="3" type="ORF">UF66_0831</name>
</gene>
<accession>A0A0M2NXZ5</accession>
<reference evidence="3 4" key="1">
    <citation type="submission" date="2015-03" db="EMBL/GenBank/DDBJ databases">
        <title>Genome Assembly of Staphylococcus cohnii subsp. cohnii strain G22B2.</title>
        <authorList>
            <person name="Nair G."/>
            <person name="Kaur G."/>
            <person name="Khatri I."/>
            <person name="Singh N.K."/>
            <person name="Sathyabama S."/>
            <person name="Maurya S.K."/>
            <person name="Subramanian S."/>
            <person name="Agrewala J.N."/>
            <person name="Mayilraj S."/>
        </authorList>
    </citation>
    <scope>NUCLEOTIDE SEQUENCE [LARGE SCALE GENOMIC DNA]</scope>
    <source>
        <strain evidence="3 4">G22B2</strain>
    </source>
</reference>
<dbReference type="PATRIC" id="fig|74704.6.peg.849"/>
<protein>
    <submittedName>
        <fullName evidence="3">Uncharacterized protein</fullName>
    </submittedName>
</protein>
<dbReference type="EMBL" id="LAKJ01000015">
    <property type="protein sequence ID" value="KKI63389.1"/>
    <property type="molecule type" value="Genomic_DNA"/>
</dbReference>